<dbReference type="Gene3D" id="1.10.287.110">
    <property type="entry name" value="DnaJ domain"/>
    <property type="match status" value="1"/>
</dbReference>
<sequence>MAEPARTHYEVLGVPTGADPAEIRRAYVKLARRFHPDAHAGRSPAERAHADRRMRDVNEAWTALSDPERRRAYDARMVRARPPRPTRERPPGHGWRPRGEDDTWLDDYASWRAETDLLPPDPPGPRKPVRLLPAAVLAAAGVAAIFGLVLSARPLLALAIALAGISLSLFVWIPFAELARSRGHDPDA</sequence>
<accession>A0AAF0BXG1</accession>
<dbReference type="SMART" id="SM00271">
    <property type="entry name" value="DnaJ"/>
    <property type="match status" value="1"/>
</dbReference>
<feature type="compositionally biased region" description="Basic and acidic residues" evidence="1">
    <location>
        <begin position="85"/>
        <end position="101"/>
    </location>
</feature>
<feature type="domain" description="J" evidence="3">
    <location>
        <begin position="7"/>
        <end position="77"/>
    </location>
</feature>
<name>A0AAF0BXG1_9ACTN</name>
<dbReference type="AlphaFoldDB" id="A0AAF0BXG1"/>
<dbReference type="InterPro" id="IPR001623">
    <property type="entry name" value="DnaJ_domain"/>
</dbReference>
<keyword evidence="2" id="KW-1133">Transmembrane helix</keyword>
<keyword evidence="2" id="KW-0472">Membrane</keyword>
<dbReference type="PROSITE" id="PS50076">
    <property type="entry name" value="DNAJ_2"/>
    <property type="match status" value="1"/>
</dbReference>
<reference evidence="4" key="1">
    <citation type="submission" date="2023-01" db="EMBL/GenBank/DDBJ databases">
        <title>The diversity of Class Acidimicrobiia in South China Sea sediment environments and the proposal of Iamia marina sp. nov., a novel species of the genus Iamia.</title>
        <authorList>
            <person name="He Y."/>
            <person name="Tian X."/>
        </authorList>
    </citation>
    <scope>NUCLEOTIDE SEQUENCE</scope>
    <source>
        <strain evidence="4">DSM 19957</strain>
    </source>
</reference>
<dbReference type="Pfam" id="PF00226">
    <property type="entry name" value="DnaJ"/>
    <property type="match status" value="1"/>
</dbReference>
<evidence type="ECO:0000256" key="2">
    <source>
        <dbReference type="SAM" id="Phobius"/>
    </source>
</evidence>
<dbReference type="Proteomes" id="UP001216390">
    <property type="component" value="Chromosome"/>
</dbReference>
<feature type="transmembrane region" description="Helical" evidence="2">
    <location>
        <begin position="156"/>
        <end position="175"/>
    </location>
</feature>
<dbReference type="KEGG" id="ima:PO878_09910"/>
<gene>
    <name evidence="4" type="ORF">PO878_09910</name>
</gene>
<keyword evidence="5" id="KW-1185">Reference proteome</keyword>
<evidence type="ECO:0000256" key="1">
    <source>
        <dbReference type="SAM" id="MobiDB-lite"/>
    </source>
</evidence>
<proteinExistence type="predicted"/>
<organism evidence="4 5">
    <name type="scientific">Iamia majanohamensis</name>
    <dbReference type="NCBI Taxonomy" id="467976"/>
    <lineage>
        <taxon>Bacteria</taxon>
        <taxon>Bacillati</taxon>
        <taxon>Actinomycetota</taxon>
        <taxon>Acidimicrobiia</taxon>
        <taxon>Acidimicrobiales</taxon>
        <taxon>Iamiaceae</taxon>
        <taxon>Iamia</taxon>
    </lineage>
</organism>
<evidence type="ECO:0000313" key="4">
    <source>
        <dbReference type="EMBL" id="WCO69040.1"/>
    </source>
</evidence>
<protein>
    <submittedName>
        <fullName evidence="4">J domain-containing protein</fullName>
    </submittedName>
</protein>
<dbReference type="CDD" id="cd06257">
    <property type="entry name" value="DnaJ"/>
    <property type="match status" value="1"/>
</dbReference>
<dbReference type="RefSeq" id="WP_272738554.1">
    <property type="nucleotide sequence ID" value="NZ_CP116942.1"/>
</dbReference>
<dbReference type="InterPro" id="IPR050817">
    <property type="entry name" value="DjlA_DnaK_co-chaperone"/>
</dbReference>
<evidence type="ECO:0000259" key="3">
    <source>
        <dbReference type="PROSITE" id="PS50076"/>
    </source>
</evidence>
<dbReference type="SUPFAM" id="SSF46565">
    <property type="entry name" value="Chaperone J-domain"/>
    <property type="match status" value="1"/>
</dbReference>
<dbReference type="PRINTS" id="PR00625">
    <property type="entry name" value="JDOMAIN"/>
</dbReference>
<evidence type="ECO:0000313" key="5">
    <source>
        <dbReference type="Proteomes" id="UP001216390"/>
    </source>
</evidence>
<feature type="transmembrane region" description="Helical" evidence="2">
    <location>
        <begin position="131"/>
        <end position="150"/>
    </location>
</feature>
<dbReference type="EMBL" id="CP116942">
    <property type="protein sequence ID" value="WCO69040.1"/>
    <property type="molecule type" value="Genomic_DNA"/>
</dbReference>
<dbReference type="PANTHER" id="PTHR24074">
    <property type="entry name" value="CO-CHAPERONE PROTEIN DJLA"/>
    <property type="match status" value="1"/>
</dbReference>
<dbReference type="InterPro" id="IPR036869">
    <property type="entry name" value="J_dom_sf"/>
</dbReference>
<feature type="region of interest" description="Disordered" evidence="1">
    <location>
        <begin position="79"/>
        <end position="101"/>
    </location>
</feature>
<keyword evidence="2" id="KW-0812">Transmembrane</keyword>